<organism evidence="4 5">
    <name type="scientific">Mytilus edulis</name>
    <name type="common">Blue mussel</name>
    <dbReference type="NCBI Taxonomy" id="6550"/>
    <lineage>
        <taxon>Eukaryota</taxon>
        <taxon>Metazoa</taxon>
        <taxon>Spiralia</taxon>
        <taxon>Lophotrochozoa</taxon>
        <taxon>Mollusca</taxon>
        <taxon>Bivalvia</taxon>
        <taxon>Autobranchia</taxon>
        <taxon>Pteriomorphia</taxon>
        <taxon>Mytilida</taxon>
        <taxon>Mytiloidea</taxon>
        <taxon>Mytilidae</taxon>
        <taxon>Mytilinae</taxon>
        <taxon>Mytilus</taxon>
    </lineage>
</organism>
<name>A0A8S3SWR7_MYTED</name>
<comment type="caution">
    <text evidence="4">The sequence shown here is derived from an EMBL/GenBank/DDBJ whole genome shotgun (WGS) entry which is preliminary data.</text>
</comment>
<dbReference type="PANTHER" id="PTHR25462">
    <property type="entry name" value="BONUS, ISOFORM C-RELATED"/>
    <property type="match status" value="1"/>
</dbReference>
<protein>
    <recommendedName>
        <fullName evidence="3">B box-type domain-containing protein</fullName>
    </recommendedName>
</protein>
<dbReference type="Proteomes" id="UP000683360">
    <property type="component" value="Unassembled WGS sequence"/>
</dbReference>
<dbReference type="GO" id="GO:0061630">
    <property type="term" value="F:ubiquitin protein ligase activity"/>
    <property type="evidence" value="ECO:0007669"/>
    <property type="project" value="TreeGrafter"/>
</dbReference>
<dbReference type="EMBL" id="CAJPWZ010001850">
    <property type="protein sequence ID" value="CAG2225496.1"/>
    <property type="molecule type" value="Genomic_DNA"/>
</dbReference>
<accession>A0A8S3SWR7</accession>
<dbReference type="Gene3D" id="2.120.10.30">
    <property type="entry name" value="TolB, C-terminal domain"/>
    <property type="match status" value="1"/>
</dbReference>
<dbReference type="InterPro" id="IPR000315">
    <property type="entry name" value="Znf_B-box"/>
</dbReference>
<evidence type="ECO:0000256" key="2">
    <source>
        <dbReference type="SAM" id="Coils"/>
    </source>
</evidence>
<feature type="coiled-coil region" evidence="2">
    <location>
        <begin position="195"/>
        <end position="274"/>
    </location>
</feature>
<dbReference type="InterPro" id="IPR011042">
    <property type="entry name" value="6-blade_b-propeller_TolB-like"/>
</dbReference>
<evidence type="ECO:0000259" key="3">
    <source>
        <dbReference type="PROSITE" id="PS50119"/>
    </source>
</evidence>
<reference evidence="4" key="1">
    <citation type="submission" date="2021-03" db="EMBL/GenBank/DDBJ databases">
        <authorList>
            <person name="Bekaert M."/>
        </authorList>
    </citation>
    <scope>NUCLEOTIDE SEQUENCE</scope>
</reference>
<dbReference type="GO" id="GO:0045087">
    <property type="term" value="P:innate immune response"/>
    <property type="evidence" value="ECO:0007669"/>
    <property type="project" value="TreeGrafter"/>
</dbReference>
<evidence type="ECO:0000256" key="1">
    <source>
        <dbReference type="PROSITE-ProRule" id="PRU00024"/>
    </source>
</evidence>
<dbReference type="OrthoDB" id="6071540at2759"/>
<dbReference type="PANTHER" id="PTHR25462:SF299">
    <property type="entry name" value="E3 UBIQUITIN-PROTEIN LIGASE TRIM56"/>
    <property type="match status" value="1"/>
</dbReference>
<dbReference type="SUPFAM" id="SSF101898">
    <property type="entry name" value="NHL repeat"/>
    <property type="match status" value="1"/>
</dbReference>
<keyword evidence="1" id="KW-0862">Zinc</keyword>
<keyword evidence="1" id="KW-0863">Zinc-finger</keyword>
<dbReference type="AlphaFoldDB" id="A0A8S3SWR7"/>
<keyword evidence="1" id="KW-0479">Metal-binding</keyword>
<sequence length="574" mass="65626">MATSKPVQCGPCQKGNDNTEADIWCYNCDEGLCSTCSGHHKRFNGTLNHKTISIKNYKPSTKTINLKTECDKHGQQLNLYCPSHLMPCCDECISTSHSKCTGIKSLANIIENTKIEKCKESVEEDINSILDLLNQMVNNKTTNIQTGEQKCEGIKKSMIKIRQTINKHLDKLEEKLCQEIDRLWNWEKSAAIDFISELEEKRKNLKEIRQHLHAVVTHTPKLQSFLGVHQIEQQVHQCQRYIEDLEDDERTKEVDIKMNQNDELEKMLSQLEQMESFGKVMVDKTEITLKRDTSGRTDPQVKSREKSNINNMTMNIETKIEINIKGMISDMICLIDGRVIVVEWRGKLHLFTSSGIFQKQLPMPDEAYSVAQINNNTISVLFPEHTAIRIFNMEKETVIKFIKLNTLKNSIAHFMGLSFSNNSLAVGYGYCHIVIIDLKENIQKVIKVNELNVCDDIRSLVYCNDRIIYSDWDSRAVNCVDESGELIWQYAQDLSGPTKLCSDTYGNIIVIDKDRIIVVSKDGQDSKVLISGRDSHDSKELNGDLFICFKRNESSGFICNSFGNYLKKINVSLR</sequence>
<dbReference type="GO" id="GO:0060340">
    <property type="term" value="P:positive regulation of type I interferon-mediated signaling pathway"/>
    <property type="evidence" value="ECO:0007669"/>
    <property type="project" value="TreeGrafter"/>
</dbReference>
<keyword evidence="5" id="KW-1185">Reference proteome</keyword>
<feature type="domain" description="B box-type" evidence="3">
    <location>
        <begin position="4"/>
        <end position="54"/>
    </location>
</feature>
<evidence type="ECO:0000313" key="5">
    <source>
        <dbReference type="Proteomes" id="UP000683360"/>
    </source>
</evidence>
<dbReference type="PROSITE" id="PS50119">
    <property type="entry name" value="ZF_BBOX"/>
    <property type="match status" value="1"/>
</dbReference>
<dbReference type="Gene3D" id="3.30.160.60">
    <property type="entry name" value="Classic Zinc Finger"/>
    <property type="match status" value="1"/>
</dbReference>
<dbReference type="InterPro" id="IPR047153">
    <property type="entry name" value="TRIM45/56/19-like"/>
</dbReference>
<dbReference type="GO" id="GO:0008270">
    <property type="term" value="F:zinc ion binding"/>
    <property type="evidence" value="ECO:0007669"/>
    <property type="project" value="UniProtKB-KW"/>
</dbReference>
<keyword evidence="2" id="KW-0175">Coiled coil</keyword>
<dbReference type="GO" id="GO:0005654">
    <property type="term" value="C:nucleoplasm"/>
    <property type="evidence" value="ECO:0007669"/>
    <property type="project" value="TreeGrafter"/>
</dbReference>
<gene>
    <name evidence="4" type="ORF">MEDL_38631</name>
</gene>
<evidence type="ECO:0000313" key="4">
    <source>
        <dbReference type="EMBL" id="CAG2225496.1"/>
    </source>
</evidence>
<proteinExistence type="predicted"/>